<comment type="caution">
    <text evidence="2">The sequence shown here is derived from an EMBL/GenBank/DDBJ whole genome shotgun (WGS) entry which is preliminary data.</text>
</comment>
<feature type="region of interest" description="Disordered" evidence="1">
    <location>
        <begin position="48"/>
        <end position="69"/>
    </location>
</feature>
<dbReference type="EMBL" id="VEWL01000003">
    <property type="protein sequence ID" value="TNV16887.1"/>
    <property type="molecule type" value="Genomic_DNA"/>
</dbReference>
<accession>A0ABY2Y7J9</accession>
<organism evidence="2 3">
    <name type="scientific">Ochrobactrum teleogrylli</name>
    <dbReference type="NCBI Taxonomy" id="2479765"/>
    <lineage>
        <taxon>Bacteria</taxon>
        <taxon>Pseudomonadati</taxon>
        <taxon>Pseudomonadota</taxon>
        <taxon>Alphaproteobacteria</taxon>
        <taxon>Hyphomicrobiales</taxon>
        <taxon>Brucellaceae</taxon>
        <taxon>Brucella/Ochrobactrum group</taxon>
        <taxon>Ochrobactrum</taxon>
    </lineage>
</organism>
<evidence type="ECO:0000256" key="1">
    <source>
        <dbReference type="SAM" id="MobiDB-lite"/>
    </source>
</evidence>
<sequence>MLDDIVGSSLFLCLPPYSFTYCPTALIPYSLIPLFPYSPTHLLPYSPPHRPSACDRRCRPSCNRGRSSR</sequence>
<evidence type="ECO:0000313" key="3">
    <source>
        <dbReference type="Proteomes" id="UP000312784"/>
    </source>
</evidence>
<protein>
    <submittedName>
        <fullName evidence="2">Uncharacterized protein</fullName>
    </submittedName>
</protein>
<proteinExistence type="predicted"/>
<keyword evidence="3" id="KW-1185">Reference proteome</keyword>
<name>A0ABY2Y7J9_9HYPH</name>
<dbReference type="Proteomes" id="UP000312784">
    <property type="component" value="Unassembled WGS sequence"/>
</dbReference>
<evidence type="ECO:0000313" key="2">
    <source>
        <dbReference type="EMBL" id="TNV16887.1"/>
    </source>
</evidence>
<reference evidence="2 3" key="1">
    <citation type="submission" date="2019-06" db="EMBL/GenBank/DDBJ databases">
        <title>Ochrobactrum cricket sp.nov., isolated from the insect Teleogryllus occipitalis living in deserted cropland.</title>
        <authorList>
            <person name="Hu M."/>
        </authorList>
    </citation>
    <scope>NUCLEOTIDE SEQUENCE [LARGE SCALE GENOMIC DNA]</scope>
    <source>
        <strain evidence="2 3">LCB8</strain>
    </source>
</reference>
<gene>
    <name evidence="2" type="ORF">FIC94_06825</name>
</gene>